<reference evidence="1" key="1">
    <citation type="submission" date="2021-12" db="EMBL/GenBank/DDBJ databases">
        <authorList>
            <person name="Zaccaron A."/>
            <person name="Stergiopoulos I."/>
        </authorList>
    </citation>
    <scope>NUCLEOTIDE SEQUENCE</scope>
    <source>
        <strain evidence="1">Race5_Kim</strain>
    </source>
</reference>
<dbReference type="RefSeq" id="XP_047765372.1">
    <property type="nucleotide sequence ID" value="XM_047910491.1"/>
</dbReference>
<dbReference type="GeneID" id="71991221"/>
<reference evidence="1" key="2">
    <citation type="journal article" date="2022" name="Microb. Genom.">
        <title>A chromosome-scale genome assembly of the tomato pathogen Cladosporium fulvum reveals a compartmentalized genome architecture and the presence of a dispensable chromosome.</title>
        <authorList>
            <person name="Zaccaron A.Z."/>
            <person name="Chen L.H."/>
            <person name="Samaras A."/>
            <person name="Stergiopoulos I."/>
        </authorList>
    </citation>
    <scope>NUCLEOTIDE SEQUENCE</scope>
    <source>
        <strain evidence="1">Race5_Kim</strain>
    </source>
</reference>
<sequence length="167" mass="18712">MKAGADAFADSHHDEEDPDACKLILYYIVKGSMPDIEFLTPEANTEYQELLTVAWCLCHKHAMPKLQNLLMAQLLVLIQEVYTELDDISAAFKKTPAGSSLRKLMAEQLMCRICMGGLEEWQVLENVSGIEGAMVEIADASGAYHRDNAVWNDRAGEQKKQAYMVEE</sequence>
<evidence type="ECO:0000313" key="2">
    <source>
        <dbReference type="Proteomes" id="UP000756132"/>
    </source>
</evidence>
<dbReference type="Proteomes" id="UP000756132">
    <property type="component" value="Chromosome 8"/>
</dbReference>
<protein>
    <submittedName>
        <fullName evidence="1">Uncharacterized protein</fullName>
    </submittedName>
</protein>
<accession>A0A9Q8PEF7</accession>
<keyword evidence="2" id="KW-1185">Reference proteome</keyword>
<dbReference type="EMBL" id="CP090170">
    <property type="protein sequence ID" value="UJO21006.1"/>
    <property type="molecule type" value="Genomic_DNA"/>
</dbReference>
<evidence type="ECO:0000313" key="1">
    <source>
        <dbReference type="EMBL" id="UJO21006.1"/>
    </source>
</evidence>
<name>A0A9Q8PEF7_PASFU</name>
<dbReference type="KEGG" id="ffu:CLAFUR5_11343"/>
<proteinExistence type="predicted"/>
<dbReference type="AlphaFoldDB" id="A0A9Q8PEF7"/>
<organism evidence="1 2">
    <name type="scientific">Passalora fulva</name>
    <name type="common">Tomato leaf mold</name>
    <name type="synonym">Cladosporium fulvum</name>
    <dbReference type="NCBI Taxonomy" id="5499"/>
    <lineage>
        <taxon>Eukaryota</taxon>
        <taxon>Fungi</taxon>
        <taxon>Dikarya</taxon>
        <taxon>Ascomycota</taxon>
        <taxon>Pezizomycotina</taxon>
        <taxon>Dothideomycetes</taxon>
        <taxon>Dothideomycetidae</taxon>
        <taxon>Mycosphaerellales</taxon>
        <taxon>Mycosphaerellaceae</taxon>
        <taxon>Fulvia</taxon>
    </lineage>
</organism>
<gene>
    <name evidence="1" type="ORF">CLAFUR5_11343</name>
</gene>